<accession>A0ABU6TPY6</accession>
<evidence type="ECO:0000256" key="7">
    <source>
        <dbReference type="SAM" id="SignalP"/>
    </source>
</evidence>
<keyword evidence="2" id="KW-0328">Glycosyltransferase</keyword>
<gene>
    <name evidence="8" type="ORF">PIB30_067892</name>
</gene>
<evidence type="ECO:0000256" key="1">
    <source>
        <dbReference type="ARBA" id="ARBA00007737"/>
    </source>
</evidence>
<protein>
    <recommendedName>
        <fullName evidence="6">O-fucosyltransferase family protein</fullName>
    </recommendedName>
</protein>
<organism evidence="8 9">
    <name type="scientific">Stylosanthes scabra</name>
    <dbReference type="NCBI Taxonomy" id="79078"/>
    <lineage>
        <taxon>Eukaryota</taxon>
        <taxon>Viridiplantae</taxon>
        <taxon>Streptophyta</taxon>
        <taxon>Embryophyta</taxon>
        <taxon>Tracheophyta</taxon>
        <taxon>Spermatophyta</taxon>
        <taxon>Magnoliopsida</taxon>
        <taxon>eudicotyledons</taxon>
        <taxon>Gunneridae</taxon>
        <taxon>Pentapetalae</taxon>
        <taxon>rosids</taxon>
        <taxon>fabids</taxon>
        <taxon>Fabales</taxon>
        <taxon>Fabaceae</taxon>
        <taxon>Papilionoideae</taxon>
        <taxon>50 kb inversion clade</taxon>
        <taxon>dalbergioids sensu lato</taxon>
        <taxon>Dalbergieae</taxon>
        <taxon>Pterocarpus clade</taxon>
        <taxon>Stylosanthes</taxon>
    </lineage>
</organism>
<keyword evidence="9" id="KW-1185">Reference proteome</keyword>
<comment type="caution">
    <text evidence="8">The sequence shown here is derived from an EMBL/GenBank/DDBJ whole genome shotgun (WGS) entry which is preliminary data.</text>
</comment>
<keyword evidence="3" id="KW-0808">Transferase</keyword>
<dbReference type="Proteomes" id="UP001341840">
    <property type="component" value="Unassembled WGS sequence"/>
</dbReference>
<comment type="similarity">
    <text evidence="1">Belongs to the glycosyltransferase GT106 family.</text>
</comment>
<sequence length="417" mass="47039">MELRQAFAGLLTLSMFIMLGNMIKKDHFDYSIHVEDDRVESLATIPYIVERLQKQNGEQLKPCWNNNPPPILEEAKESSKGFITFSLTNGPHYHISQIADAVVVAGYLGATLVLPEIKASNNGPTINLGDIYDVQHILKKLNEVVRVTKTQPTHLTKGNPPPTVKVPNRVTQDYIVKKVLPIYKAKRILKIESYFPSSSSVTTTITTGNKNNSMDSFACNAMFGTLKLRSEIQEVVDSVVQRLRTLSHNLNSSQFIAVDLRAELLRNKCPKRDYAGKRVFYQAKEIAEFLKKIGFGEKTIVYVTQTKWSPNLDAFRHVFPKTWTQESLISKRGKGKLLGSRSSELKKVIDFYVCSESDIYVPSILDLFYTNVAGMRIASGKNQILVPNERESPLASASDYMSPYISHKTHFVYSCFC</sequence>
<dbReference type="PANTHER" id="PTHR31288:SF20">
    <property type="entry name" value="O-FUCOSYLTRANSFERASE FAMILY PROTEIN"/>
    <property type="match status" value="1"/>
</dbReference>
<evidence type="ECO:0000256" key="2">
    <source>
        <dbReference type="ARBA" id="ARBA00022676"/>
    </source>
</evidence>
<dbReference type="Pfam" id="PF10250">
    <property type="entry name" value="O-FucT"/>
    <property type="match status" value="1"/>
</dbReference>
<dbReference type="PANTHER" id="PTHR31288">
    <property type="entry name" value="O-FUCOSYLTRANSFERASE FAMILY PROTEIN"/>
    <property type="match status" value="1"/>
</dbReference>
<feature type="chain" id="PRO_5046866583" description="O-fucosyltransferase family protein" evidence="7">
    <location>
        <begin position="23"/>
        <end position="417"/>
    </location>
</feature>
<proteinExistence type="inferred from homology"/>
<keyword evidence="5" id="KW-0119">Carbohydrate metabolism</keyword>
<keyword evidence="4" id="KW-0294">Fucose metabolism</keyword>
<keyword evidence="7" id="KW-0732">Signal</keyword>
<evidence type="ECO:0000313" key="8">
    <source>
        <dbReference type="EMBL" id="MED6149993.1"/>
    </source>
</evidence>
<feature type="signal peptide" evidence="7">
    <location>
        <begin position="1"/>
        <end position="22"/>
    </location>
</feature>
<evidence type="ECO:0000256" key="5">
    <source>
        <dbReference type="ARBA" id="ARBA00023277"/>
    </source>
</evidence>
<dbReference type="InterPro" id="IPR024709">
    <property type="entry name" value="FucosylTrfase_pln"/>
</dbReference>
<dbReference type="EMBL" id="JASCZI010091338">
    <property type="protein sequence ID" value="MED6149993.1"/>
    <property type="molecule type" value="Genomic_DNA"/>
</dbReference>
<reference evidence="8 9" key="1">
    <citation type="journal article" date="2023" name="Plants (Basel)">
        <title>Bridging the Gap: Combining Genomics and Transcriptomics Approaches to Understand Stylosanthes scabra, an Orphan Legume from the Brazilian Caatinga.</title>
        <authorList>
            <person name="Ferreira-Neto J.R.C."/>
            <person name="da Silva M.D."/>
            <person name="Binneck E."/>
            <person name="de Melo N.F."/>
            <person name="da Silva R.H."/>
            <person name="de Melo A.L.T.M."/>
            <person name="Pandolfi V."/>
            <person name="Bustamante F.O."/>
            <person name="Brasileiro-Vidal A.C."/>
            <person name="Benko-Iseppon A.M."/>
        </authorList>
    </citation>
    <scope>NUCLEOTIDE SEQUENCE [LARGE SCALE GENOMIC DNA]</scope>
    <source>
        <tissue evidence="8">Leaves</tissue>
    </source>
</reference>
<evidence type="ECO:0000256" key="3">
    <source>
        <dbReference type="ARBA" id="ARBA00022679"/>
    </source>
</evidence>
<dbReference type="InterPro" id="IPR019378">
    <property type="entry name" value="GDP-Fuc_O-FucTrfase"/>
</dbReference>
<evidence type="ECO:0000256" key="6">
    <source>
        <dbReference type="ARBA" id="ARBA00030350"/>
    </source>
</evidence>
<evidence type="ECO:0000313" key="9">
    <source>
        <dbReference type="Proteomes" id="UP001341840"/>
    </source>
</evidence>
<evidence type="ECO:0000256" key="4">
    <source>
        <dbReference type="ARBA" id="ARBA00023253"/>
    </source>
</evidence>
<name>A0ABU6TPY6_9FABA</name>